<dbReference type="Proteomes" id="UP001225906">
    <property type="component" value="Unassembled WGS sequence"/>
</dbReference>
<dbReference type="PANTHER" id="PTHR36924">
    <property type="entry name" value="ANTITOXIN HIGA-1"/>
    <property type="match status" value="1"/>
</dbReference>
<evidence type="ECO:0000313" key="3">
    <source>
        <dbReference type="EMBL" id="MDP8567814.1"/>
    </source>
</evidence>
<protein>
    <submittedName>
        <fullName evidence="3">HigA family addiction module antitoxin</fullName>
    </submittedName>
</protein>
<dbReference type="EMBL" id="JAVCAP010000015">
    <property type="protein sequence ID" value="MDP8567814.1"/>
    <property type="molecule type" value="Genomic_DNA"/>
</dbReference>
<dbReference type="PANTHER" id="PTHR36924:SF1">
    <property type="entry name" value="ANTITOXIN HIGA-1"/>
    <property type="match status" value="1"/>
</dbReference>
<keyword evidence="4" id="KW-1185">Reference proteome</keyword>
<dbReference type="InterPro" id="IPR010982">
    <property type="entry name" value="Lambda_DNA-bd_dom_sf"/>
</dbReference>
<dbReference type="RefSeq" id="WP_306389538.1">
    <property type="nucleotide sequence ID" value="NZ_JAVCAP010000015.1"/>
</dbReference>
<proteinExistence type="predicted"/>
<comment type="caution">
    <text evidence="3">The sequence shown here is derived from an EMBL/GenBank/DDBJ whole genome shotgun (WGS) entry which is preliminary data.</text>
</comment>
<organism evidence="3 4">
    <name type="scientific">Methylophilus aquaticus</name>
    <dbReference type="NCBI Taxonomy" id="1971610"/>
    <lineage>
        <taxon>Bacteria</taxon>
        <taxon>Pseudomonadati</taxon>
        <taxon>Pseudomonadota</taxon>
        <taxon>Betaproteobacteria</taxon>
        <taxon>Nitrosomonadales</taxon>
        <taxon>Methylophilaceae</taxon>
        <taxon>Methylophilus</taxon>
    </lineage>
</organism>
<evidence type="ECO:0000256" key="1">
    <source>
        <dbReference type="ARBA" id="ARBA00023125"/>
    </source>
</evidence>
<name>A0ABT9JTG5_9PROT</name>
<dbReference type="NCBIfam" id="TIGR02607">
    <property type="entry name" value="antidote_HigA"/>
    <property type="match status" value="1"/>
</dbReference>
<reference evidence="4" key="1">
    <citation type="journal article" date="2019" name="Int. J. Syst. Evol. Microbiol.">
        <title>The Global Catalogue of Microorganisms (GCM) 10K type strain sequencing project: providing services to taxonomists for standard genome sequencing and annotation.</title>
        <authorList>
            <consortium name="The Broad Institute Genomics Platform"/>
            <consortium name="The Broad Institute Genome Sequencing Center for Infectious Disease"/>
            <person name="Wu L."/>
            <person name="Ma J."/>
        </authorList>
    </citation>
    <scope>NUCLEOTIDE SEQUENCE [LARGE SCALE GENOMIC DNA]</scope>
    <source>
        <strain evidence="4">VKM B-3159</strain>
    </source>
</reference>
<dbReference type="InterPro" id="IPR013430">
    <property type="entry name" value="Toxin_antidote_HigA"/>
</dbReference>
<dbReference type="CDD" id="cd00093">
    <property type="entry name" value="HTH_XRE"/>
    <property type="match status" value="1"/>
</dbReference>
<accession>A0ABT9JTG5</accession>
<dbReference type="Gene3D" id="1.10.260.40">
    <property type="entry name" value="lambda repressor-like DNA-binding domains"/>
    <property type="match status" value="1"/>
</dbReference>
<dbReference type="Pfam" id="PF01381">
    <property type="entry name" value="HTH_3"/>
    <property type="match status" value="1"/>
</dbReference>
<feature type="domain" description="HTH cro/C1-type" evidence="2">
    <location>
        <begin position="22"/>
        <end position="67"/>
    </location>
</feature>
<dbReference type="InterPro" id="IPR001387">
    <property type="entry name" value="Cro/C1-type_HTH"/>
</dbReference>
<sequence length="92" mass="10474">MSQMHNPPHPGHVLREWIPETMSVTEAAKALKISRVSLSKILNANSNISAEMAIRLSLWLGTSSELWLTMQAKYDLWQTQQKVKFDIKRLAA</sequence>
<dbReference type="PROSITE" id="PS50943">
    <property type="entry name" value="HTH_CROC1"/>
    <property type="match status" value="1"/>
</dbReference>
<evidence type="ECO:0000313" key="4">
    <source>
        <dbReference type="Proteomes" id="UP001225906"/>
    </source>
</evidence>
<dbReference type="SUPFAM" id="SSF47413">
    <property type="entry name" value="lambda repressor-like DNA-binding domains"/>
    <property type="match status" value="1"/>
</dbReference>
<keyword evidence="1" id="KW-0238">DNA-binding</keyword>
<evidence type="ECO:0000259" key="2">
    <source>
        <dbReference type="PROSITE" id="PS50943"/>
    </source>
</evidence>
<gene>
    <name evidence="3" type="ORF">Q9291_08120</name>
</gene>